<dbReference type="GO" id="GO:0016747">
    <property type="term" value="F:acyltransferase activity, transferring groups other than amino-acyl groups"/>
    <property type="evidence" value="ECO:0007669"/>
    <property type="project" value="InterPro"/>
</dbReference>
<proteinExistence type="predicted"/>
<evidence type="ECO:0000259" key="1">
    <source>
        <dbReference type="PROSITE" id="PS51186"/>
    </source>
</evidence>
<dbReference type="EMBL" id="CP084166">
    <property type="protein sequence ID" value="UJG41940.1"/>
    <property type="molecule type" value="Genomic_DNA"/>
</dbReference>
<dbReference type="PROSITE" id="PS51186">
    <property type="entry name" value="GNAT"/>
    <property type="match status" value="1"/>
</dbReference>
<evidence type="ECO:0000313" key="2">
    <source>
        <dbReference type="EMBL" id="UJG41940.1"/>
    </source>
</evidence>
<accession>A0A9Y1BN57</accession>
<gene>
    <name evidence="2" type="ORF">K9W45_05610</name>
</gene>
<dbReference type="CDD" id="cd04301">
    <property type="entry name" value="NAT_SF"/>
    <property type="match status" value="1"/>
</dbReference>
<dbReference type="InterPro" id="IPR000182">
    <property type="entry name" value="GNAT_dom"/>
</dbReference>
<dbReference type="InterPro" id="IPR016181">
    <property type="entry name" value="Acyl_CoA_acyltransferase"/>
</dbReference>
<dbReference type="Pfam" id="PF00583">
    <property type="entry name" value="Acetyltransf_1"/>
    <property type="match status" value="1"/>
</dbReference>
<dbReference type="SUPFAM" id="SSF55729">
    <property type="entry name" value="Acyl-CoA N-acyltransferases (Nat)"/>
    <property type="match status" value="1"/>
</dbReference>
<sequence>MDHIKQELKYNVSEATLKDIPKIVLLWGEAINWHASLDQSFILQENGEEKYASFLREAIFSEKQTILKAEKDNKEVLGFIFGYISDKSMFFRRKITAHISDIVVHKDYRNKGIGTTLMETFEKGFAKKHNASSITLYVHPLNEIALKFYKKLKFKEQLRLLIKEI</sequence>
<dbReference type="Gene3D" id="3.40.630.30">
    <property type="match status" value="1"/>
</dbReference>
<dbReference type="AlphaFoldDB" id="A0A9Y1BN57"/>
<dbReference type="Proteomes" id="UP001201020">
    <property type="component" value="Chromosome"/>
</dbReference>
<reference evidence="2" key="1">
    <citation type="journal article" date="2022" name="Nat. Microbiol.">
        <title>Unique mobile elements and scalable gene flow at the prokaryote-eukaryote boundary revealed by circularized Asgard archaea genomes.</title>
        <authorList>
            <person name="Wu F."/>
            <person name="Speth D.R."/>
            <person name="Philosof A."/>
            <person name="Cremiere A."/>
            <person name="Narayanan A."/>
            <person name="Barco R.A."/>
            <person name="Connon S.A."/>
            <person name="Amend J.P."/>
            <person name="Antoshechkin I.A."/>
            <person name="Orphan V.J."/>
        </authorList>
    </citation>
    <scope>NUCLEOTIDE SEQUENCE</scope>
    <source>
        <strain evidence="2">PM71</strain>
    </source>
</reference>
<dbReference type="PANTHER" id="PTHR43072">
    <property type="entry name" value="N-ACETYLTRANSFERASE"/>
    <property type="match status" value="1"/>
</dbReference>
<feature type="domain" description="N-acetyltransferase" evidence="1">
    <location>
        <begin position="10"/>
        <end position="165"/>
    </location>
</feature>
<organism evidence="2">
    <name type="scientific">Candidatus Heimdallarchaeum aukensis</name>
    <dbReference type="NCBI Taxonomy" id="2876573"/>
    <lineage>
        <taxon>Archaea</taxon>
        <taxon>Promethearchaeati</taxon>
        <taxon>Candidatus Heimdallarchaeota</taxon>
        <taxon>Candidatus Heimdallarchaeia (ex Rinke et al. 2021) (nom. nud.)</taxon>
        <taxon>Candidatus Heimdallarchaeales</taxon>
        <taxon>Candidatus Heimdallarchaeaceae</taxon>
        <taxon>Candidatus Heimdallarchaeum</taxon>
    </lineage>
</organism>
<name>A0A9Y1BN57_9ARCH</name>
<protein>
    <submittedName>
        <fullName evidence="2">GNAT family N-acetyltransferase</fullName>
    </submittedName>
</protein>